<protein>
    <submittedName>
        <fullName evidence="3">C39 family peptidase</fullName>
    </submittedName>
</protein>
<dbReference type="EMBL" id="CP096649">
    <property type="protein sequence ID" value="UQK58761.1"/>
    <property type="molecule type" value="Genomic_DNA"/>
</dbReference>
<evidence type="ECO:0000259" key="2">
    <source>
        <dbReference type="Pfam" id="PF13529"/>
    </source>
</evidence>
<keyword evidence="1" id="KW-1133">Transmembrane helix</keyword>
<evidence type="ECO:0000256" key="1">
    <source>
        <dbReference type="SAM" id="Phobius"/>
    </source>
</evidence>
<dbReference type="KEGG" id="fms:M1R53_05850"/>
<dbReference type="RefSeq" id="WP_249242338.1">
    <property type="nucleotide sequence ID" value="NZ_CP096649.1"/>
</dbReference>
<feature type="transmembrane region" description="Helical" evidence="1">
    <location>
        <begin position="25"/>
        <end position="43"/>
    </location>
</feature>
<proteinExistence type="predicted"/>
<dbReference type="AlphaFoldDB" id="A0A9E7DIX3"/>
<evidence type="ECO:0000313" key="3">
    <source>
        <dbReference type="EMBL" id="UQK58761.1"/>
    </source>
</evidence>
<dbReference type="Pfam" id="PF13529">
    <property type="entry name" value="Peptidase_C39_2"/>
    <property type="match status" value="1"/>
</dbReference>
<sequence>MSRNNIDAKAYINKKRKHKRKRRKIFFLIIILLICIFFGRNIFRRIYGRIYSFVERSSIARLIIPSPYTTIKMDTNENYDGIGQEKISGEGYFTKFTTVDANKKTYIEYKQNLEPWKDNEYWNGNMEDYGCGITAMSIVLSGYGSEINPENLRTKYYPRLDYANLSKELKSYGIDNTDFYFDSKSLSEESIINHLKTNRPIIICLWNKPEENRFTTKSHYMVLLAATDDGKIYISNPNGGENDYRSSGWYYFDEISPYLAKAMYITSY</sequence>
<name>A0A9E7DIX3_9FIRM</name>
<dbReference type="Proteomes" id="UP000831151">
    <property type="component" value="Chromosome"/>
</dbReference>
<organism evidence="3 4">
    <name type="scientific">Fenollaria massiliensis</name>
    <dbReference type="NCBI Taxonomy" id="938288"/>
    <lineage>
        <taxon>Bacteria</taxon>
        <taxon>Bacillati</taxon>
        <taxon>Bacillota</taxon>
        <taxon>Clostridia</taxon>
        <taxon>Eubacteriales</taxon>
        <taxon>Fenollaria</taxon>
    </lineage>
</organism>
<evidence type="ECO:0000313" key="4">
    <source>
        <dbReference type="Proteomes" id="UP000831151"/>
    </source>
</evidence>
<keyword evidence="1" id="KW-0812">Transmembrane</keyword>
<keyword evidence="4" id="KW-1185">Reference proteome</keyword>
<feature type="domain" description="Peptidase C39-like" evidence="2">
    <location>
        <begin position="119"/>
        <end position="238"/>
    </location>
</feature>
<dbReference type="Gene3D" id="3.90.70.10">
    <property type="entry name" value="Cysteine proteinases"/>
    <property type="match status" value="1"/>
</dbReference>
<gene>
    <name evidence="3" type="ORF">M1R53_05850</name>
</gene>
<keyword evidence="1" id="KW-0472">Membrane</keyword>
<dbReference type="InterPro" id="IPR039564">
    <property type="entry name" value="Peptidase_C39-like"/>
</dbReference>
<accession>A0A9E7DIX3</accession>
<reference evidence="3" key="1">
    <citation type="submission" date="2022-04" db="EMBL/GenBank/DDBJ databases">
        <title>Complete genome sequences of Ezakiella coagulans and Fenollaria massiliensis.</title>
        <authorList>
            <person name="France M.T."/>
            <person name="Clifford J."/>
            <person name="Narina S."/>
            <person name="Rutt L."/>
            <person name="Ravel J."/>
        </authorList>
    </citation>
    <scope>NUCLEOTIDE SEQUENCE</scope>
    <source>
        <strain evidence="3">C0061C2</strain>
    </source>
</reference>